<name>A0A383CVP6_9ZZZZ</name>
<proteinExistence type="predicted"/>
<dbReference type="InterPro" id="IPR043129">
    <property type="entry name" value="ATPase_NBD"/>
</dbReference>
<dbReference type="PANTHER" id="PTHR34847:SF1">
    <property type="entry name" value="NODULATION PROTEIN U"/>
    <property type="match status" value="1"/>
</dbReference>
<dbReference type="EMBL" id="UINC01211972">
    <property type="protein sequence ID" value="SVE36099.1"/>
    <property type="molecule type" value="Genomic_DNA"/>
</dbReference>
<dbReference type="PANTHER" id="PTHR34847">
    <property type="entry name" value="NODULATION PROTEIN U"/>
    <property type="match status" value="1"/>
</dbReference>
<dbReference type="SUPFAM" id="SSF53067">
    <property type="entry name" value="Actin-like ATPase domain"/>
    <property type="match status" value="1"/>
</dbReference>
<dbReference type="InterPro" id="IPR051338">
    <property type="entry name" value="NodU/CmcH_Carbamoyltrnsfr"/>
</dbReference>
<accession>A0A383CVP6</accession>
<dbReference type="GO" id="GO:0003824">
    <property type="term" value="F:catalytic activity"/>
    <property type="evidence" value="ECO:0007669"/>
    <property type="project" value="InterPro"/>
</dbReference>
<feature type="domain" description="Carbamoyltransferase" evidence="1">
    <location>
        <begin position="7"/>
        <end position="69"/>
    </location>
</feature>
<feature type="non-terminal residue" evidence="2">
    <location>
        <position position="72"/>
    </location>
</feature>
<evidence type="ECO:0000313" key="2">
    <source>
        <dbReference type="EMBL" id="SVE36099.1"/>
    </source>
</evidence>
<dbReference type="AlphaFoldDB" id="A0A383CVP6"/>
<sequence length="72" mass="8115">MNKNVVILGLNYGGHDTSACLMKNGNLITACEEERYIKQKHTRNFPKNAINDCLKKANLSINDVDEITLSYD</sequence>
<dbReference type="InterPro" id="IPR003696">
    <property type="entry name" value="Carbtransf_dom"/>
</dbReference>
<evidence type="ECO:0000259" key="1">
    <source>
        <dbReference type="Pfam" id="PF02543"/>
    </source>
</evidence>
<dbReference type="Gene3D" id="3.30.420.40">
    <property type="match status" value="1"/>
</dbReference>
<dbReference type="Pfam" id="PF02543">
    <property type="entry name" value="Carbam_trans_N"/>
    <property type="match status" value="1"/>
</dbReference>
<organism evidence="2">
    <name type="scientific">marine metagenome</name>
    <dbReference type="NCBI Taxonomy" id="408172"/>
    <lineage>
        <taxon>unclassified sequences</taxon>
        <taxon>metagenomes</taxon>
        <taxon>ecological metagenomes</taxon>
    </lineage>
</organism>
<reference evidence="2" key="1">
    <citation type="submission" date="2018-05" db="EMBL/GenBank/DDBJ databases">
        <authorList>
            <person name="Lanie J.A."/>
            <person name="Ng W.-L."/>
            <person name="Kazmierczak K.M."/>
            <person name="Andrzejewski T.M."/>
            <person name="Davidsen T.M."/>
            <person name="Wayne K.J."/>
            <person name="Tettelin H."/>
            <person name="Glass J.I."/>
            <person name="Rusch D."/>
            <person name="Podicherti R."/>
            <person name="Tsui H.-C.T."/>
            <person name="Winkler M.E."/>
        </authorList>
    </citation>
    <scope>NUCLEOTIDE SEQUENCE</scope>
</reference>
<protein>
    <recommendedName>
        <fullName evidence="1">Carbamoyltransferase domain-containing protein</fullName>
    </recommendedName>
</protein>
<gene>
    <name evidence="2" type="ORF">METZ01_LOCUS488953</name>
</gene>